<evidence type="ECO:0000256" key="1">
    <source>
        <dbReference type="SAM" id="Coils"/>
    </source>
</evidence>
<dbReference type="AlphaFoldDB" id="A0AAW8AK20"/>
<feature type="coiled-coil region" evidence="1">
    <location>
        <begin position="18"/>
        <end position="83"/>
    </location>
</feature>
<feature type="non-terminal residue" evidence="2">
    <location>
        <position position="1"/>
    </location>
</feature>
<evidence type="ECO:0000313" key="3">
    <source>
        <dbReference type="Proteomes" id="UP001244490"/>
    </source>
</evidence>
<feature type="non-terminal residue" evidence="2">
    <location>
        <position position="84"/>
    </location>
</feature>
<accession>A0AAW8AK20</accession>
<comment type="caution">
    <text evidence="2">The sequence shown here is derived from an EMBL/GenBank/DDBJ whole genome shotgun (WGS) entry which is preliminary data.</text>
</comment>
<protein>
    <submittedName>
        <fullName evidence="2">Uncharacterized protein</fullName>
    </submittedName>
</protein>
<evidence type="ECO:0000313" key="2">
    <source>
        <dbReference type="EMBL" id="MDP0971581.1"/>
    </source>
</evidence>
<name>A0AAW8AK20_KLEPN</name>
<organism evidence="2 3">
    <name type="scientific">Klebsiella pneumoniae</name>
    <dbReference type="NCBI Taxonomy" id="573"/>
    <lineage>
        <taxon>Bacteria</taxon>
        <taxon>Pseudomonadati</taxon>
        <taxon>Pseudomonadota</taxon>
        <taxon>Gammaproteobacteria</taxon>
        <taxon>Enterobacterales</taxon>
        <taxon>Enterobacteriaceae</taxon>
        <taxon>Klebsiella/Raoultella group</taxon>
        <taxon>Klebsiella</taxon>
        <taxon>Klebsiella pneumoniae complex</taxon>
    </lineage>
</organism>
<proteinExistence type="predicted"/>
<gene>
    <name evidence="2" type="ORF">Q6294_32070</name>
</gene>
<reference evidence="2" key="1">
    <citation type="submission" date="2023-07" db="EMBL/GenBank/DDBJ databases">
        <authorList>
            <person name="Peng Z."/>
        </authorList>
    </citation>
    <scope>NUCLEOTIDE SEQUENCE</scope>
    <source>
        <strain evidence="2">KP219</strain>
    </source>
</reference>
<dbReference type="EMBL" id="JAUUIA010000936">
    <property type="protein sequence ID" value="MDP0971581.1"/>
    <property type="molecule type" value="Genomic_DNA"/>
</dbReference>
<keyword evidence="1" id="KW-0175">Coiled coil</keyword>
<sequence length="84" mass="9550">YCSDQINLQRLQEPAHDGQDLRAQLLEARKLVDDLERQLSRVTEALLAGDSDGATPLVFVRKARELEEQHQAAKVKVQQAEREL</sequence>
<dbReference type="RefSeq" id="WP_305202625.1">
    <property type="nucleotide sequence ID" value="NZ_JAUUIA010000936.1"/>
</dbReference>
<dbReference type="Proteomes" id="UP001244490">
    <property type="component" value="Unassembled WGS sequence"/>
</dbReference>